<dbReference type="InterPro" id="IPR052397">
    <property type="entry name" value="NADPH-QR_MdaB"/>
</dbReference>
<dbReference type="PANTHER" id="PTHR46305">
    <property type="match status" value="1"/>
</dbReference>
<evidence type="ECO:0000259" key="5">
    <source>
        <dbReference type="Pfam" id="PF02525"/>
    </source>
</evidence>
<comment type="similarity">
    <text evidence="4">Belongs to the oxidoreductase MdaB family.</text>
</comment>
<evidence type="ECO:0000256" key="3">
    <source>
        <dbReference type="ARBA" id="ARBA00022827"/>
    </source>
</evidence>
<evidence type="ECO:0000256" key="4">
    <source>
        <dbReference type="ARBA" id="ARBA00037981"/>
    </source>
</evidence>
<dbReference type="SUPFAM" id="SSF52218">
    <property type="entry name" value="Flavoproteins"/>
    <property type="match status" value="1"/>
</dbReference>
<gene>
    <name evidence="6" type="ORF">GQ41_1797</name>
</gene>
<dbReference type="EMBL" id="VHIF01000001">
    <property type="protein sequence ID" value="TQO37197.1"/>
    <property type="molecule type" value="Genomic_DNA"/>
</dbReference>
<evidence type="ECO:0000256" key="1">
    <source>
        <dbReference type="ARBA" id="ARBA00001974"/>
    </source>
</evidence>
<dbReference type="Gene3D" id="3.40.50.360">
    <property type="match status" value="1"/>
</dbReference>
<keyword evidence="2" id="KW-0285">Flavoprotein</keyword>
<accession>A0ABY3A8X4</accession>
<dbReference type="PANTHER" id="PTHR46305:SF3">
    <property type="entry name" value="NADPH:QUINONE OXIDOREDUCTASE MDAB"/>
    <property type="match status" value="1"/>
</dbReference>
<name>A0ABY3A8X4_9FLAO</name>
<sequence length="225" mass="25857">MYSFYFYTIIKMVSMKKIFIINGGHPFAHSGGRFNETLFNTTIAHFQSLEGYAVKSTQVGDNYDSKAEVEKFKWADLIIYHTPIWWFQLPFGFKKYIDEVFTDGHQNGIYHSDGRSSKNPAINYGTGGLLKGKKYILTTSWNAPKEAFTLEGEFFNETSVDDGVMFGFHRMNAFAGLERLATHHFHDMEKNADVEKELKDYWDFLSQTENRFILEDCSAGLINAG</sequence>
<dbReference type="Proteomes" id="UP000315363">
    <property type="component" value="Unassembled WGS sequence"/>
</dbReference>
<reference evidence="6 7" key="1">
    <citation type="submission" date="2019-06" db="EMBL/GenBank/DDBJ databases">
        <title>A large-scale integrated study on North Sea by COGITO (Coastal Microbe Genomic &amp; Taxonomic Observatory).</title>
        <authorList>
            <person name="Teeling H."/>
        </authorList>
    </citation>
    <scope>NUCLEOTIDE SEQUENCE [LARGE SCALE GENOMIC DNA]</scope>
    <source>
        <strain evidence="6 7">MAR_2009_79</strain>
    </source>
</reference>
<dbReference type="InterPro" id="IPR029039">
    <property type="entry name" value="Flavoprotein-like_sf"/>
</dbReference>
<dbReference type="InterPro" id="IPR003680">
    <property type="entry name" value="Flavodoxin_fold"/>
</dbReference>
<organism evidence="6 7">
    <name type="scientific">Arenibacter algicola</name>
    <dbReference type="NCBI Taxonomy" id="616991"/>
    <lineage>
        <taxon>Bacteria</taxon>
        <taxon>Pseudomonadati</taxon>
        <taxon>Bacteroidota</taxon>
        <taxon>Flavobacteriia</taxon>
        <taxon>Flavobacteriales</taxon>
        <taxon>Flavobacteriaceae</taxon>
        <taxon>Arenibacter</taxon>
    </lineage>
</organism>
<feature type="domain" description="Flavodoxin-like fold" evidence="5">
    <location>
        <begin position="17"/>
        <end position="200"/>
    </location>
</feature>
<keyword evidence="7" id="KW-1185">Reference proteome</keyword>
<comment type="caution">
    <text evidence="6">The sequence shown here is derived from an EMBL/GenBank/DDBJ whole genome shotgun (WGS) entry which is preliminary data.</text>
</comment>
<dbReference type="Pfam" id="PF02525">
    <property type="entry name" value="Flavodoxin_2"/>
    <property type="match status" value="1"/>
</dbReference>
<proteinExistence type="inferred from homology"/>
<comment type="cofactor">
    <cofactor evidence="1">
        <name>FAD</name>
        <dbReference type="ChEBI" id="CHEBI:57692"/>
    </cofactor>
</comment>
<evidence type="ECO:0000313" key="6">
    <source>
        <dbReference type="EMBL" id="TQO37197.1"/>
    </source>
</evidence>
<protein>
    <submittedName>
        <fullName evidence="6">Modulator of drug activity B</fullName>
    </submittedName>
</protein>
<evidence type="ECO:0000256" key="2">
    <source>
        <dbReference type="ARBA" id="ARBA00022630"/>
    </source>
</evidence>
<evidence type="ECO:0000313" key="7">
    <source>
        <dbReference type="Proteomes" id="UP000315363"/>
    </source>
</evidence>
<keyword evidence="3" id="KW-0274">FAD</keyword>